<evidence type="ECO:0000313" key="9">
    <source>
        <dbReference type="Proteomes" id="UP000295151"/>
    </source>
</evidence>
<evidence type="ECO:0000259" key="7">
    <source>
        <dbReference type="PROSITE" id="PS50850"/>
    </source>
</evidence>
<dbReference type="Gene3D" id="1.20.1250.20">
    <property type="entry name" value="MFS general substrate transporter like domains"/>
    <property type="match status" value="1"/>
</dbReference>
<feature type="transmembrane region" description="Helical" evidence="6">
    <location>
        <begin position="150"/>
        <end position="166"/>
    </location>
</feature>
<evidence type="ECO:0000256" key="4">
    <source>
        <dbReference type="ARBA" id="ARBA00022989"/>
    </source>
</evidence>
<name>A0A4R7TE16_9ACTN</name>
<feature type="transmembrane region" description="Helical" evidence="6">
    <location>
        <begin position="376"/>
        <end position="394"/>
    </location>
</feature>
<evidence type="ECO:0000256" key="5">
    <source>
        <dbReference type="ARBA" id="ARBA00023136"/>
    </source>
</evidence>
<feature type="transmembrane region" description="Helical" evidence="6">
    <location>
        <begin position="225"/>
        <end position="246"/>
    </location>
</feature>
<feature type="domain" description="Major facilitator superfamily (MFS) profile" evidence="7">
    <location>
        <begin position="12"/>
        <end position="400"/>
    </location>
</feature>
<dbReference type="SUPFAM" id="SSF103473">
    <property type="entry name" value="MFS general substrate transporter"/>
    <property type="match status" value="1"/>
</dbReference>
<dbReference type="InterPro" id="IPR036259">
    <property type="entry name" value="MFS_trans_sf"/>
</dbReference>
<keyword evidence="9" id="KW-1185">Reference proteome</keyword>
<dbReference type="GO" id="GO:0005886">
    <property type="term" value="C:plasma membrane"/>
    <property type="evidence" value="ECO:0007669"/>
    <property type="project" value="UniProtKB-SubCell"/>
</dbReference>
<dbReference type="PANTHER" id="PTHR23513:SF6">
    <property type="entry name" value="MAJOR FACILITATOR SUPERFAMILY ASSOCIATED DOMAIN-CONTAINING PROTEIN"/>
    <property type="match status" value="1"/>
</dbReference>
<feature type="transmembrane region" description="Helical" evidence="6">
    <location>
        <begin position="21"/>
        <end position="41"/>
    </location>
</feature>
<dbReference type="PANTHER" id="PTHR23513">
    <property type="entry name" value="INTEGRAL MEMBRANE EFFLUX PROTEIN-RELATED"/>
    <property type="match status" value="1"/>
</dbReference>
<comment type="caution">
    <text evidence="8">The sequence shown here is derived from an EMBL/GenBank/DDBJ whole genome shotgun (WGS) entry which is preliminary data.</text>
</comment>
<evidence type="ECO:0000256" key="6">
    <source>
        <dbReference type="SAM" id="Phobius"/>
    </source>
</evidence>
<feature type="transmembrane region" description="Helical" evidence="6">
    <location>
        <begin position="287"/>
        <end position="306"/>
    </location>
</feature>
<feature type="transmembrane region" description="Helical" evidence="6">
    <location>
        <begin position="312"/>
        <end position="337"/>
    </location>
</feature>
<sequence>MAGPRRLLHNGDYLRLMSGQSISSLGTAMSSFVFTLLAMAITGSPVQAGLVGTAAALGGTVVSLPAGALVDRLNRRKVLVSCGLVGTVLYGSVAIAGRLDRLTIVHLIVVAFGSGAGNAFFMPAQNAALRTIVEPQDLGTAMAANEGRQHVAGLLGAPLGGALYSVGRVLPIAFDAVSYLFMTFMLMTIRRRLPAPRPDGDKHEPMLRAIRTGLKWVVRQPAIRAMAASATLINFAAGGALLVLILNLQRRGVHASTIGLLETGIGIGGVLGAVAAPALLRRFKTGRLGIVAAWIITLAFAATAFLTRPVILIVLLAGAIFLVPAFNSGLFGYQVMITPDGMQGRAQSAIGFLANATTPLAPALGGILLAHAGARTALIIFSGIMALSAVMLTLSGPIRAIPLLSEAAAAQAG</sequence>
<feature type="transmembrane region" description="Helical" evidence="6">
    <location>
        <begin position="349"/>
        <end position="370"/>
    </location>
</feature>
<dbReference type="AlphaFoldDB" id="A0A4R7TE16"/>
<dbReference type="CDD" id="cd06173">
    <property type="entry name" value="MFS_MefA_like"/>
    <property type="match status" value="1"/>
</dbReference>
<dbReference type="OrthoDB" id="9815525at2"/>
<evidence type="ECO:0000256" key="2">
    <source>
        <dbReference type="ARBA" id="ARBA00022475"/>
    </source>
</evidence>
<proteinExistence type="predicted"/>
<dbReference type="InterPro" id="IPR011701">
    <property type="entry name" value="MFS"/>
</dbReference>
<comment type="subcellular location">
    <subcellularLocation>
        <location evidence="1">Cell membrane</location>
        <topology evidence="1">Multi-pass membrane protein</topology>
    </subcellularLocation>
</comment>
<feature type="transmembrane region" description="Helical" evidence="6">
    <location>
        <begin position="103"/>
        <end position="121"/>
    </location>
</feature>
<protein>
    <submittedName>
        <fullName evidence="8">Putative MFS family arabinose efflux permease</fullName>
    </submittedName>
</protein>
<keyword evidence="2" id="KW-1003">Cell membrane</keyword>
<dbReference type="InterPro" id="IPR022324">
    <property type="entry name" value="Bacilysin_exporter_BacE_put"/>
</dbReference>
<feature type="transmembrane region" description="Helical" evidence="6">
    <location>
        <begin position="258"/>
        <end position="280"/>
    </location>
</feature>
<reference evidence="8 9" key="1">
    <citation type="submission" date="2019-03" db="EMBL/GenBank/DDBJ databases">
        <title>Genomic Encyclopedia of Type Strains, Phase III (KMG-III): the genomes of soil and plant-associated and newly described type strains.</title>
        <authorList>
            <person name="Whitman W."/>
        </authorList>
    </citation>
    <scope>NUCLEOTIDE SEQUENCE [LARGE SCALE GENOMIC DNA]</scope>
    <source>
        <strain evidence="8 9">VKM Ac-2575</strain>
    </source>
</reference>
<dbReference type="RefSeq" id="WP_133980276.1">
    <property type="nucleotide sequence ID" value="NZ_SOCE01000001.1"/>
</dbReference>
<dbReference type="GO" id="GO:0022857">
    <property type="term" value="F:transmembrane transporter activity"/>
    <property type="evidence" value="ECO:0007669"/>
    <property type="project" value="InterPro"/>
</dbReference>
<keyword evidence="5 6" id="KW-0472">Membrane</keyword>
<feature type="transmembrane region" description="Helical" evidence="6">
    <location>
        <begin position="78"/>
        <end position="97"/>
    </location>
</feature>
<evidence type="ECO:0000256" key="3">
    <source>
        <dbReference type="ARBA" id="ARBA00022692"/>
    </source>
</evidence>
<evidence type="ECO:0000256" key="1">
    <source>
        <dbReference type="ARBA" id="ARBA00004651"/>
    </source>
</evidence>
<dbReference type="Pfam" id="PF07690">
    <property type="entry name" value="MFS_1"/>
    <property type="match status" value="1"/>
</dbReference>
<evidence type="ECO:0000313" key="8">
    <source>
        <dbReference type="EMBL" id="TDU90355.1"/>
    </source>
</evidence>
<gene>
    <name evidence="8" type="ORF">EV138_3941</name>
</gene>
<dbReference type="EMBL" id="SOCE01000001">
    <property type="protein sequence ID" value="TDU90355.1"/>
    <property type="molecule type" value="Genomic_DNA"/>
</dbReference>
<dbReference type="PRINTS" id="PR01988">
    <property type="entry name" value="EXPORTERBACE"/>
</dbReference>
<accession>A0A4R7TE16</accession>
<feature type="transmembrane region" description="Helical" evidence="6">
    <location>
        <begin position="47"/>
        <end position="66"/>
    </location>
</feature>
<keyword evidence="4 6" id="KW-1133">Transmembrane helix</keyword>
<dbReference type="Proteomes" id="UP000295151">
    <property type="component" value="Unassembled WGS sequence"/>
</dbReference>
<dbReference type="InterPro" id="IPR020846">
    <property type="entry name" value="MFS_dom"/>
</dbReference>
<keyword evidence="3 6" id="KW-0812">Transmembrane</keyword>
<dbReference type="PROSITE" id="PS50850">
    <property type="entry name" value="MFS"/>
    <property type="match status" value="1"/>
</dbReference>
<organism evidence="8 9">
    <name type="scientific">Kribbella voronezhensis</name>
    <dbReference type="NCBI Taxonomy" id="2512212"/>
    <lineage>
        <taxon>Bacteria</taxon>
        <taxon>Bacillati</taxon>
        <taxon>Actinomycetota</taxon>
        <taxon>Actinomycetes</taxon>
        <taxon>Propionibacteriales</taxon>
        <taxon>Kribbellaceae</taxon>
        <taxon>Kribbella</taxon>
    </lineage>
</organism>